<dbReference type="InterPro" id="IPR049453">
    <property type="entry name" value="Memb_transporter_dom"/>
</dbReference>
<feature type="transmembrane region" description="Helical" evidence="5">
    <location>
        <begin position="43"/>
        <end position="64"/>
    </location>
</feature>
<dbReference type="EMBL" id="CP157974">
    <property type="protein sequence ID" value="XBT79940.1"/>
    <property type="molecule type" value="Genomic_DNA"/>
</dbReference>
<dbReference type="AlphaFoldDB" id="A0AAU7QXQ3"/>
<evidence type="ECO:0000256" key="5">
    <source>
        <dbReference type="SAM" id="Phobius"/>
    </source>
</evidence>
<evidence type="ECO:0000313" key="7">
    <source>
        <dbReference type="EMBL" id="XBT79940.1"/>
    </source>
</evidence>
<sequence length="394" mass="42116">MTQPPPQRGSSAPLVVLARRARNLVTGTRSRASRAGRLRLRQLEIIALIAAQAGLAAALSWWLAFNLLGNPNPVFAPTAAVGTIAASIGQRTRRTAELLFGVGLGIAIGDGLVLLIGTGPWQTGVIVALAIGVALGLTARGGTVVSQVGGTAVLIATLSSSQQNLELPRIVDAATGSLVGLLVVAVLLPLHPMRVMRRAASPVFDALAAYLRETEAAIRRREPDRAVRAMDGLRAMGPDVERLREALSGAEEVVTVAPVRWHWRQHYERYAHGVEHLTRAIADSQDLARRSATMVEYGEKFPDHLPDAVGALADAVRQLQREVRADKAHDGTRRHALRAADQAGRAVRAGLQNFAASVATQVRVIASDLMRATGCSVDEANQQTRQVARRGERE</sequence>
<keyword evidence="2 5" id="KW-0812">Transmembrane</keyword>
<keyword evidence="4 5" id="KW-0472">Membrane</keyword>
<proteinExistence type="predicted"/>
<accession>A0AAU7QXQ3</accession>
<gene>
    <name evidence="7" type="ORF">ABIH81_20030</name>
</gene>
<organism evidence="7">
    <name type="scientific">Micromonospora sp. HUAS YX12</name>
    <dbReference type="NCBI Taxonomy" id="3156396"/>
    <lineage>
        <taxon>Bacteria</taxon>
        <taxon>Bacillati</taxon>
        <taxon>Actinomycetota</taxon>
        <taxon>Actinomycetes</taxon>
        <taxon>Micromonosporales</taxon>
        <taxon>Micromonosporaceae</taxon>
        <taxon>Micromonospora</taxon>
    </lineage>
</organism>
<evidence type="ECO:0000256" key="2">
    <source>
        <dbReference type="ARBA" id="ARBA00022692"/>
    </source>
</evidence>
<evidence type="ECO:0000256" key="3">
    <source>
        <dbReference type="ARBA" id="ARBA00022989"/>
    </source>
</evidence>
<feature type="transmembrane region" description="Helical" evidence="5">
    <location>
        <begin position="170"/>
        <end position="190"/>
    </location>
</feature>
<reference evidence="7" key="1">
    <citation type="submission" date="2024-06" db="EMBL/GenBank/DDBJ databases">
        <title>Micromonospora sp. strain HUAS YX12 genome sequences.</title>
        <authorList>
            <person name="Mo P."/>
        </authorList>
    </citation>
    <scope>NUCLEOTIDE SEQUENCE</scope>
    <source>
        <strain evidence="7">HUAS YX12</strain>
    </source>
</reference>
<dbReference type="RefSeq" id="WP_349876429.1">
    <property type="nucleotide sequence ID" value="NZ_CP157974.1"/>
</dbReference>
<dbReference type="GO" id="GO:0016020">
    <property type="term" value="C:membrane"/>
    <property type="evidence" value="ECO:0007669"/>
    <property type="project" value="UniProtKB-SubCell"/>
</dbReference>
<evidence type="ECO:0000259" key="6">
    <source>
        <dbReference type="Pfam" id="PF13515"/>
    </source>
</evidence>
<protein>
    <submittedName>
        <fullName evidence="7">FUSC family protein</fullName>
    </submittedName>
</protein>
<feature type="transmembrane region" description="Helical" evidence="5">
    <location>
        <begin position="125"/>
        <end position="158"/>
    </location>
</feature>
<name>A0AAU7QXQ3_9ACTN</name>
<evidence type="ECO:0000256" key="4">
    <source>
        <dbReference type="ARBA" id="ARBA00023136"/>
    </source>
</evidence>
<evidence type="ECO:0000256" key="1">
    <source>
        <dbReference type="ARBA" id="ARBA00004141"/>
    </source>
</evidence>
<dbReference type="Pfam" id="PF13515">
    <property type="entry name" value="FUSC_2"/>
    <property type="match status" value="1"/>
</dbReference>
<comment type="subcellular location">
    <subcellularLocation>
        <location evidence="1">Membrane</location>
        <topology evidence="1">Multi-pass membrane protein</topology>
    </subcellularLocation>
</comment>
<feature type="transmembrane region" description="Helical" evidence="5">
    <location>
        <begin position="98"/>
        <end position="118"/>
    </location>
</feature>
<keyword evidence="3 5" id="KW-1133">Transmembrane helix</keyword>
<feature type="domain" description="Integral membrane bound transporter" evidence="6">
    <location>
        <begin position="61"/>
        <end position="183"/>
    </location>
</feature>